<feature type="region of interest" description="Disordered" evidence="1">
    <location>
        <begin position="1"/>
        <end position="46"/>
    </location>
</feature>
<reference evidence="2" key="1">
    <citation type="journal article" date="2014" name="Front. Microbiol.">
        <title>High frequency of phylogenetically diverse reductive dehalogenase-homologous genes in deep subseafloor sedimentary metagenomes.</title>
        <authorList>
            <person name="Kawai M."/>
            <person name="Futagami T."/>
            <person name="Toyoda A."/>
            <person name="Takaki Y."/>
            <person name="Nishi S."/>
            <person name="Hori S."/>
            <person name="Arai W."/>
            <person name="Tsubouchi T."/>
            <person name="Morono Y."/>
            <person name="Uchiyama I."/>
            <person name="Ito T."/>
            <person name="Fujiyama A."/>
            <person name="Inagaki F."/>
            <person name="Takami H."/>
        </authorList>
    </citation>
    <scope>NUCLEOTIDE SEQUENCE</scope>
    <source>
        <strain evidence="2">Expedition CK06-06</strain>
    </source>
</reference>
<name>X0VAT6_9ZZZZ</name>
<evidence type="ECO:0000313" key="2">
    <source>
        <dbReference type="EMBL" id="GAF97725.1"/>
    </source>
</evidence>
<proteinExistence type="predicted"/>
<sequence length="108" mass="11134">MAGCGGSSGSDSKDPAANGNGSAVKIEFPDGDPSVSAEDGGPEFTGEGWTTVAPYAMGDPKAVRGGTISAYIREWPGNLRMMGTASNTWLNYAVSDLVYQSLLTLDPN</sequence>
<organism evidence="2">
    <name type="scientific">marine sediment metagenome</name>
    <dbReference type="NCBI Taxonomy" id="412755"/>
    <lineage>
        <taxon>unclassified sequences</taxon>
        <taxon>metagenomes</taxon>
        <taxon>ecological metagenomes</taxon>
    </lineage>
</organism>
<gene>
    <name evidence="2" type="ORF">S01H1_21814</name>
</gene>
<protein>
    <submittedName>
        <fullName evidence="2">Uncharacterized protein</fullName>
    </submittedName>
</protein>
<feature type="non-terminal residue" evidence="2">
    <location>
        <position position="108"/>
    </location>
</feature>
<evidence type="ECO:0000256" key="1">
    <source>
        <dbReference type="SAM" id="MobiDB-lite"/>
    </source>
</evidence>
<dbReference type="EMBL" id="BARS01012171">
    <property type="protein sequence ID" value="GAF97725.1"/>
    <property type="molecule type" value="Genomic_DNA"/>
</dbReference>
<dbReference type="AlphaFoldDB" id="X0VAT6"/>
<accession>X0VAT6</accession>
<comment type="caution">
    <text evidence="2">The sequence shown here is derived from an EMBL/GenBank/DDBJ whole genome shotgun (WGS) entry which is preliminary data.</text>
</comment>